<name>A0A380BH98_SPOPA</name>
<dbReference type="EC" id="1.1.1.100" evidence="2"/>
<dbReference type="InterPro" id="IPR036291">
    <property type="entry name" value="NAD(P)-bd_dom_sf"/>
</dbReference>
<reference evidence="2 3" key="1">
    <citation type="submission" date="2018-06" db="EMBL/GenBank/DDBJ databases">
        <authorList>
            <consortium name="Pathogen Informatics"/>
            <person name="Doyle S."/>
        </authorList>
    </citation>
    <scope>NUCLEOTIDE SEQUENCE [LARGE SCALE GENOMIC DNA]</scope>
    <source>
        <strain evidence="3">ATCC 11859 / DSM 33 / NCIB 8841 / NCTC 4822</strain>
    </source>
</reference>
<evidence type="ECO:0000256" key="1">
    <source>
        <dbReference type="ARBA" id="ARBA00006484"/>
    </source>
</evidence>
<gene>
    <name evidence="2" type="primary">fabG_4</name>
    <name evidence="2" type="ORF">NCTC4822_01109</name>
</gene>
<dbReference type="InterPro" id="IPR050259">
    <property type="entry name" value="SDR"/>
</dbReference>
<accession>A0A380BH98</accession>
<sequence>MKQNNYVLVLGATGGIGQAICHQLAKSGWSIYIHFNERIEEAKKLRSELAERYPQLEFLLVQGNFLFEEGANQVAHQVQQARAIVIANGQSMNKLLTETTTADMEALWRVHVQNPAQLVSLLSARLRKFTESYIVFIGSIWGNTGAAGEVMYSAVKGAQHAFVKAYAKEASYAGIRVNAIAPGWIETRMNDCIPEDEKEMIMQEIPLLTTGTPQHVADLVDFLLSGKADYMTGEILKLNGGWYI</sequence>
<dbReference type="PANTHER" id="PTHR42879">
    <property type="entry name" value="3-OXOACYL-(ACYL-CARRIER-PROTEIN) REDUCTASE"/>
    <property type="match status" value="1"/>
</dbReference>
<dbReference type="OrthoDB" id="9803333at2"/>
<organism evidence="2 3">
    <name type="scientific">Sporosarcina pasteurii</name>
    <name type="common">Bacillus pasteurii</name>
    <dbReference type="NCBI Taxonomy" id="1474"/>
    <lineage>
        <taxon>Bacteria</taxon>
        <taxon>Bacillati</taxon>
        <taxon>Bacillota</taxon>
        <taxon>Bacilli</taxon>
        <taxon>Bacillales</taxon>
        <taxon>Caryophanaceae</taxon>
        <taxon>Sporosarcina</taxon>
    </lineage>
</organism>
<dbReference type="NCBIfam" id="NF047420">
    <property type="entry name" value="EF_P_mod_YmfI"/>
    <property type="match status" value="1"/>
</dbReference>
<dbReference type="SUPFAM" id="SSF51735">
    <property type="entry name" value="NAD(P)-binding Rossmann-fold domains"/>
    <property type="match status" value="1"/>
</dbReference>
<evidence type="ECO:0000313" key="3">
    <source>
        <dbReference type="Proteomes" id="UP000254519"/>
    </source>
</evidence>
<dbReference type="InterPro" id="IPR002347">
    <property type="entry name" value="SDR_fam"/>
</dbReference>
<dbReference type="EMBL" id="UGYZ01000002">
    <property type="protein sequence ID" value="SUJ01399.1"/>
    <property type="molecule type" value="Genomic_DNA"/>
</dbReference>
<dbReference type="Gene3D" id="3.40.50.720">
    <property type="entry name" value="NAD(P)-binding Rossmann-like Domain"/>
    <property type="match status" value="1"/>
</dbReference>
<dbReference type="AlphaFoldDB" id="A0A380BH98"/>
<proteinExistence type="inferred from homology"/>
<protein>
    <submittedName>
        <fullName evidence="2">3-oxoacyl-[acyl-carrier-protein] reductase FabG</fullName>
        <ecNumber evidence="2">1.1.1.100</ecNumber>
    </submittedName>
</protein>
<dbReference type="PANTHER" id="PTHR42879:SF2">
    <property type="entry name" value="3-OXOACYL-[ACYL-CARRIER-PROTEIN] REDUCTASE FABG"/>
    <property type="match status" value="1"/>
</dbReference>
<dbReference type="RefSeq" id="WP_115360515.1">
    <property type="nucleotide sequence ID" value="NZ_CP038012.1"/>
</dbReference>
<keyword evidence="3" id="KW-1185">Reference proteome</keyword>
<comment type="similarity">
    <text evidence="1">Belongs to the short-chain dehydrogenases/reductases (SDR) family.</text>
</comment>
<dbReference type="Pfam" id="PF13561">
    <property type="entry name" value="adh_short_C2"/>
    <property type="match status" value="1"/>
</dbReference>
<dbReference type="GO" id="GO:0004316">
    <property type="term" value="F:3-oxoacyl-[acyl-carrier-protein] reductase (NADPH) activity"/>
    <property type="evidence" value="ECO:0007669"/>
    <property type="project" value="UniProtKB-EC"/>
</dbReference>
<keyword evidence="2" id="KW-0560">Oxidoreductase</keyword>
<evidence type="ECO:0000313" key="2">
    <source>
        <dbReference type="EMBL" id="SUJ01399.1"/>
    </source>
</evidence>
<dbReference type="Proteomes" id="UP000254519">
    <property type="component" value="Unassembled WGS sequence"/>
</dbReference>
<dbReference type="PRINTS" id="PR00081">
    <property type="entry name" value="GDHRDH"/>
</dbReference>